<evidence type="ECO:0000256" key="4">
    <source>
        <dbReference type="ARBA" id="ARBA00022723"/>
    </source>
</evidence>
<keyword evidence="5" id="KW-0378">Hydrolase</keyword>
<keyword evidence="10" id="KW-1185">Reference proteome</keyword>
<name>A0A1H1QRD1_9MICO</name>
<gene>
    <name evidence="9" type="ORF">SAMN04489834_1144</name>
</gene>
<protein>
    <submittedName>
        <fullName evidence="9">Acetylornithine deacetylase</fullName>
    </submittedName>
</protein>
<evidence type="ECO:0000256" key="7">
    <source>
        <dbReference type="ARBA" id="ARBA00023285"/>
    </source>
</evidence>
<dbReference type="InterPro" id="IPR002933">
    <property type="entry name" value="Peptidase_M20"/>
</dbReference>
<dbReference type="Proteomes" id="UP000181956">
    <property type="component" value="Chromosome I"/>
</dbReference>
<keyword evidence="7" id="KW-0170">Cobalt</keyword>
<reference evidence="10" key="1">
    <citation type="submission" date="2016-10" db="EMBL/GenBank/DDBJ databases">
        <authorList>
            <person name="Varghese N."/>
            <person name="Submissions S."/>
        </authorList>
    </citation>
    <scope>NUCLEOTIDE SEQUENCE [LARGE SCALE GENOMIC DNA]</scope>
    <source>
        <strain evidence="10">DSM 21772</strain>
    </source>
</reference>
<proteinExistence type="inferred from homology"/>
<dbReference type="RefSeq" id="WP_083363184.1">
    <property type="nucleotide sequence ID" value="NZ_LT629742.1"/>
</dbReference>
<keyword evidence="6" id="KW-0862">Zinc</keyword>
<dbReference type="GO" id="GO:0016787">
    <property type="term" value="F:hydrolase activity"/>
    <property type="evidence" value="ECO:0007669"/>
    <property type="project" value="UniProtKB-KW"/>
</dbReference>
<comment type="cofactor">
    <cofactor evidence="2">
        <name>Zn(2+)</name>
        <dbReference type="ChEBI" id="CHEBI:29105"/>
    </cofactor>
</comment>
<sequence>MTTSAERDAILAAVDAAFDEQLDFTAALIAIPSLRGEENDGQDFMEQAFREVGLDIDRWTLDPAELATHPGAGAVAVSYENTDVVVGTLEPAAAVGAAVGRSLILNGHVDVVPLGSPRLWSRSPWEPAIEDGWMYGRGSGDMKAGLAANVFALRALQRAGLTPRGRIHLQSVPEEESTGNGTLSALQHGYTADAVLITEPSSNAVVRAHTGVIWFRVVVTGRAAHASEMSVGANAIDGAYAVIAELRRMEADWNTRVPESAHFAEQPHPLNLNIGTIRAGDWPSSVPDACELGIRVALLPEMDVEECWEEIVERVQRAVQVDPALAGATALTEKLGFFSDGYVLEPGSDAEAVLAAAHEQATGSALGEVAMPGYIDSRCYGLFAGVPALVYGPLGERLHGADERVNIESVRHVTKAVALFIAEWCGVEAAPATGQSDNLD</sequence>
<evidence type="ECO:0000313" key="9">
    <source>
        <dbReference type="EMBL" id="SDS25459.1"/>
    </source>
</evidence>
<organism evidence="9 10">
    <name type="scientific">Microterricola viridarii</name>
    <dbReference type="NCBI Taxonomy" id="412690"/>
    <lineage>
        <taxon>Bacteria</taxon>
        <taxon>Bacillati</taxon>
        <taxon>Actinomycetota</taxon>
        <taxon>Actinomycetes</taxon>
        <taxon>Micrococcales</taxon>
        <taxon>Microbacteriaceae</taxon>
        <taxon>Microterricola</taxon>
    </lineage>
</organism>
<dbReference type="InterPro" id="IPR011650">
    <property type="entry name" value="Peptidase_M20_dimer"/>
</dbReference>
<dbReference type="AlphaFoldDB" id="A0A1H1QRD1"/>
<evidence type="ECO:0000256" key="3">
    <source>
        <dbReference type="ARBA" id="ARBA00006247"/>
    </source>
</evidence>
<dbReference type="SUPFAM" id="SSF53187">
    <property type="entry name" value="Zn-dependent exopeptidases"/>
    <property type="match status" value="1"/>
</dbReference>
<dbReference type="GO" id="GO:0046872">
    <property type="term" value="F:metal ion binding"/>
    <property type="evidence" value="ECO:0007669"/>
    <property type="project" value="UniProtKB-KW"/>
</dbReference>
<dbReference type="SUPFAM" id="SSF55031">
    <property type="entry name" value="Bacterial exopeptidase dimerisation domain"/>
    <property type="match status" value="1"/>
</dbReference>
<dbReference type="NCBIfam" id="TIGR01910">
    <property type="entry name" value="DapE-ArgE"/>
    <property type="match status" value="1"/>
</dbReference>
<feature type="domain" description="Peptidase M20 dimerisation" evidence="8">
    <location>
        <begin position="208"/>
        <end position="317"/>
    </location>
</feature>
<dbReference type="PANTHER" id="PTHR43808:SF25">
    <property type="entry name" value="PEPTIDASE M20 DIMERISATION DOMAIN-CONTAINING PROTEIN"/>
    <property type="match status" value="1"/>
</dbReference>
<dbReference type="OrthoDB" id="7055905at2"/>
<dbReference type="Pfam" id="PF01546">
    <property type="entry name" value="Peptidase_M20"/>
    <property type="match status" value="1"/>
</dbReference>
<dbReference type="Gene3D" id="3.30.70.360">
    <property type="match status" value="1"/>
</dbReference>
<evidence type="ECO:0000256" key="2">
    <source>
        <dbReference type="ARBA" id="ARBA00001947"/>
    </source>
</evidence>
<dbReference type="InterPro" id="IPR010182">
    <property type="entry name" value="ArgE/DapE"/>
</dbReference>
<comment type="cofactor">
    <cofactor evidence="1">
        <name>Co(2+)</name>
        <dbReference type="ChEBI" id="CHEBI:48828"/>
    </cofactor>
</comment>
<dbReference type="InterPro" id="IPR050072">
    <property type="entry name" value="Peptidase_M20A"/>
</dbReference>
<dbReference type="InterPro" id="IPR036264">
    <property type="entry name" value="Bact_exopeptidase_dim_dom"/>
</dbReference>
<accession>A0A1H1QRD1</accession>
<dbReference type="NCBIfam" id="NF005306">
    <property type="entry name" value="PRK06837.1"/>
    <property type="match status" value="1"/>
</dbReference>
<dbReference type="STRING" id="412690.SAMN04489834_1144"/>
<evidence type="ECO:0000256" key="1">
    <source>
        <dbReference type="ARBA" id="ARBA00001941"/>
    </source>
</evidence>
<dbReference type="PANTHER" id="PTHR43808">
    <property type="entry name" value="ACETYLORNITHINE DEACETYLASE"/>
    <property type="match status" value="1"/>
</dbReference>
<comment type="similarity">
    <text evidence="3">Belongs to the peptidase M20A family.</text>
</comment>
<dbReference type="Gene3D" id="3.40.630.10">
    <property type="entry name" value="Zn peptidases"/>
    <property type="match status" value="1"/>
</dbReference>
<keyword evidence="4" id="KW-0479">Metal-binding</keyword>
<evidence type="ECO:0000256" key="5">
    <source>
        <dbReference type="ARBA" id="ARBA00022801"/>
    </source>
</evidence>
<dbReference type="Pfam" id="PF07687">
    <property type="entry name" value="M20_dimer"/>
    <property type="match status" value="1"/>
</dbReference>
<dbReference type="EMBL" id="LT629742">
    <property type="protein sequence ID" value="SDS25459.1"/>
    <property type="molecule type" value="Genomic_DNA"/>
</dbReference>
<evidence type="ECO:0000259" key="8">
    <source>
        <dbReference type="Pfam" id="PF07687"/>
    </source>
</evidence>
<evidence type="ECO:0000313" key="10">
    <source>
        <dbReference type="Proteomes" id="UP000181956"/>
    </source>
</evidence>
<evidence type="ECO:0000256" key="6">
    <source>
        <dbReference type="ARBA" id="ARBA00022833"/>
    </source>
</evidence>